<reference evidence="7 8" key="1">
    <citation type="submission" date="2018-04" db="EMBL/GenBank/DDBJ databases">
        <title>The genome of golden apple snail Pomacea canaliculata provides insight into stress tolerance and invasive adaptation.</title>
        <authorList>
            <person name="Liu C."/>
            <person name="Liu B."/>
            <person name="Ren Y."/>
            <person name="Zhang Y."/>
            <person name="Wang H."/>
            <person name="Li S."/>
            <person name="Jiang F."/>
            <person name="Yin L."/>
            <person name="Zhang G."/>
            <person name="Qian W."/>
            <person name="Fan W."/>
        </authorList>
    </citation>
    <scope>NUCLEOTIDE SEQUENCE [LARGE SCALE GENOMIC DNA]</scope>
    <source>
        <strain evidence="7">SZHN2017</strain>
        <tissue evidence="7">Muscle</tissue>
    </source>
</reference>
<dbReference type="AlphaFoldDB" id="A0A2T7PJQ3"/>
<evidence type="ECO:0000256" key="2">
    <source>
        <dbReference type="ARBA" id="ARBA00008779"/>
    </source>
</evidence>
<sequence>MSRRTKVFVVTHFSTAGWADVNWEDPNLHSPNLYHLAQNGIILGNSYVQPLCSPSRSALMSGYFPFHTGLQHIVILPMQKAFLPGNLTTLPQALKNVGYSTHAIGK</sequence>
<evidence type="ECO:0000256" key="4">
    <source>
        <dbReference type="ARBA" id="ARBA00022837"/>
    </source>
</evidence>
<dbReference type="GO" id="GO:0008484">
    <property type="term" value="F:sulfuric ester hydrolase activity"/>
    <property type="evidence" value="ECO:0007669"/>
    <property type="project" value="InterPro"/>
</dbReference>
<dbReference type="InterPro" id="IPR000917">
    <property type="entry name" value="Sulfatase_N"/>
</dbReference>
<protein>
    <recommendedName>
        <fullName evidence="6">Sulfatase N-terminal domain-containing protein</fullName>
    </recommendedName>
</protein>
<comment type="cofactor">
    <cofactor evidence="1">
        <name>Ca(2+)</name>
        <dbReference type="ChEBI" id="CHEBI:29108"/>
    </cofactor>
</comment>
<dbReference type="InterPro" id="IPR047115">
    <property type="entry name" value="ARSB"/>
</dbReference>
<comment type="caution">
    <text evidence="7">The sequence shown here is derived from an EMBL/GenBank/DDBJ whole genome shotgun (WGS) entry which is preliminary data.</text>
</comment>
<evidence type="ECO:0000259" key="6">
    <source>
        <dbReference type="Pfam" id="PF00884"/>
    </source>
</evidence>
<keyword evidence="5" id="KW-0325">Glycoprotein</keyword>
<dbReference type="PANTHER" id="PTHR10342">
    <property type="entry name" value="ARYLSULFATASE"/>
    <property type="match status" value="1"/>
</dbReference>
<dbReference type="EMBL" id="PZQS01000003">
    <property type="protein sequence ID" value="PVD33640.1"/>
    <property type="molecule type" value="Genomic_DNA"/>
</dbReference>
<evidence type="ECO:0000256" key="3">
    <source>
        <dbReference type="ARBA" id="ARBA00022723"/>
    </source>
</evidence>
<gene>
    <name evidence="7" type="ORF">C0Q70_04898</name>
</gene>
<evidence type="ECO:0000313" key="8">
    <source>
        <dbReference type="Proteomes" id="UP000245119"/>
    </source>
</evidence>
<keyword evidence="4" id="KW-0106">Calcium</keyword>
<name>A0A2T7PJQ3_POMCA</name>
<proteinExistence type="inferred from homology"/>
<evidence type="ECO:0000313" key="7">
    <source>
        <dbReference type="EMBL" id="PVD33640.1"/>
    </source>
</evidence>
<dbReference type="GO" id="GO:0046872">
    <property type="term" value="F:metal ion binding"/>
    <property type="evidence" value="ECO:0007669"/>
    <property type="project" value="UniProtKB-KW"/>
</dbReference>
<keyword evidence="8" id="KW-1185">Reference proteome</keyword>
<dbReference type="SUPFAM" id="SSF53649">
    <property type="entry name" value="Alkaline phosphatase-like"/>
    <property type="match status" value="1"/>
</dbReference>
<accession>A0A2T7PJQ3</accession>
<comment type="similarity">
    <text evidence="2">Belongs to the sulfatase family.</text>
</comment>
<organism evidence="7 8">
    <name type="scientific">Pomacea canaliculata</name>
    <name type="common">Golden apple snail</name>
    <dbReference type="NCBI Taxonomy" id="400727"/>
    <lineage>
        <taxon>Eukaryota</taxon>
        <taxon>Metazoa</taxon>
        <taxon>Spiralia</taxon>
        <taxon>Lophotrochozoa</taxon>
        <taxon>Mollusca</taxon>
        <taxon>Gastropoda</taxon>
        <taxon>Caenogastropoda</taxon>
        <taxon>Architaenioglossa</taxon>
        <taxon>Ampullarioidea</taxon>
        <taxon>Ampullariidae</taxon>
        <taxon>Pomacea</taxon>
    </lineage>
</organism>
<dbReference type="OrthoDB" id="103349at2759"/>
<dbReference type="Gene3D" id="3.40.720.10">
    <property type="entry name" value="Alkaline Phosphatase, subunit A"/>
    <property type="match status" value="1"/>
</dbReference>
<dbReference type="PANTHER" id="PTHR10342:SF274">
    <property type="entry name" value="ARYLSULFATASE B"/>
    <property type="match status" value="1"/>
</dbReference>
<evidence type="ECO:0000256" key="5">
    <source>
        <dbReference type="ARBA" id="ARBA00023180"/>
    </source>
</evidence>
<evidence type="ECO:0000256" key="1">
    <source>
        <dbReference type="ARBA" id="ARBA00001913"/>
    </source>
</evidence>
<feature type="domain" description="Sulfatase N-terminal" evidence="6">
    <location>
        <begin position="16"/>
        <end position="106"/>
    </location>
</feature>
<keyword evidence="3" id="KW-0479">Metal-binding</keyword>
<dbReference type="Pfam" id="PF00884">
    <property type="entry name" value="Sulfatase"/>
    <property type="match status" value="1"/>
</dbReference>
<dbReference type="Proteomes" id="UP000245119">
    <property type="component" value="Linkage Group LG3"/>
</dbReference>
<dbReference type="STRING" id="400727.A0A2T7PJQ3"/>
<dbReference type="InterPro" id="IPR017850">
    <property type="entry name" value="Alkaline_phosphatase_core_sf"/>
</dbReference>